<dbReference type="Proteomes" id="UP001354709">
    <property type="component" value="Unassembled WGS sequence"/>
</dbReference>
<feature type="region of interest" description="Disordered" evidence="2">
    <location>
        <begin position="333"/>
        <end position="366"/>
    </location>
</feature>
<evidence type="ECO:0000313" key="3">
    <source>
        <dbReference type="EMBL" id="MEE4598254.1"/>
    </source>
</evidence>
<evidence type="ECO:0000256" key="1">
    <source>
        <dbReference type="SAM" id="Coils"/>
    </source>
</evidence>
<keyword evidence="1" id="KW-0175">Coiled coil</keyword>
<dbReference type="RefSeq" id="WP_330815485.1">
    <property type="nucleotide sequence ID" value="NZ_JAZBJO010000045.1"/>
</dbReference>
<dbReference type="EMBL" id="JAZBJO010000045">
    <property type="protein sequence ID" value="MEE4598254.1"/>
    <property type="molecule type" value="Genomic_DNA"/>
</dbReference>
<feature type="compositionally biased region" description="Basic and acidic residues" evidence="2">
    <location>
        <begin position="333"/>
        <end position="355"/>
    </location>
</feature>
<feature type="compositionally biased region" description="Basic and acidic residues" evidence="2">
    <location>
        <begin position="51"/>
        <end position="67"/>
    </location>
</feature>
<feature type="coiled-coil region" evidence="1">
    <location>
        <begin position="199"/>
        <end position="226"/>
    </location>
</feature>
<keyword evidence="4" id="KW-1185">Reference proteome</keyword>
<feature type="compositionally biased region" description="Low complexity" evidence="2">
    <location>
        <begin position="125"/>
        <end position="137"/>
    </location>
</feature>
<feature type="region of interest" description="Disordered" evidence="2">
    <location>
        <begin position="89"/>
        <end position="150"/>
    </location>
</feature>
<sequence>MLPDFIQIEPYRHDLGHQAWAARCWGNGTCDGWVSVDHDTEQWARTAVRRHLAEDHPDTGPDSRTDNTDSSGPMTMRCSRAVLEGLGAPGEHDAHAWTPQPGMPAVWCPGTPNRPDSLDNKQDGGVDTDTDTPTTSVDADRTSPDAAPDDALREQYAATLRDFPIALWTPEALADRILSIRDRRMEQITNRLIYAGHVAADERGRAYNAEQRAEEAEAAITRVRRLVEHWQSTVRPGEYHPATRAVFAALDGAPVEPHPAEAERDAAYRERAHLLAWISALHPANAVITPAADIDEPGWQLLFLLVGGWQMSWHIHPRDAELFAHVEQVEPTDPRAQWDGHSTDAKYQRIQEHTRRLSQADTTKER</sequence>
<comment type="caution">
    <text evidence="3">The sequence shown here is derived from an EMBL/GenBank/DDBJ whole genome shotgun (WGS) entry which is preliminary data.</text>
</comment>
<proteinExistence type="predicted"/>
<feature type="compositionally biased region" description="Polar residues" evidence="2">
    <location>
        <begin position="357"/>
        <end position="366"/>
    </location>
</feature>
<accession>A0ABU7QC95</accession>
<organism evidence="3 4">
    <name type="scientific">Streptomyces asiaticus subsp. ignotus</name>
    <dbReference type="NCBI Taxonomy" id="3098222"/>
    <lineage>
        <taxon>Bacteria</taxon>
        <taxon>Bacillati</taxon>
        <taxon>Actinomycetota</taxon>
        <taxon>Actinomycetes</taxon>
        <taxon>Kitasatosporales</taxon>
        <taxon>Streptomycetaceae</taxon>
        <taxon>Streptomyces</taxon>
        <taxon>Streptomyces violaceusniger group</taxon>
    </lineage>
</organism>
<feature type="region of interest" description="Disordered" evidence="2">
    <location>
        <begin position="51"/>
        <end position="75"/>
    </location>
</feature>
<evidence type="ECO:0000313" key="4">
    <source>
        <dbReference type="Proteomes" id="UP001354709"/>
    </source>
</evidence>
<reference evidence="3 4" key="1">
    <citation type="submission" date="2023-11" db="EMBL/GenBank/DDBJ databases">
        <title>30 novel species of actinomycetes from the DSMZ collection.</title>
        <authorList>
            <person name="Nouioui I."/>
        </authorList>
    </citation>
    <scope>NUCLEOTIDE SEQUENCE [LARGE SCALE GENOMIC DNA]</scope>
    <source>
        <strain evidence="3 4">DSM 41524</strain>
    </source>
</reference>
<protein>
    <submittedName>
        <fullName evidence="3">Uncharacterized protein</fullName>
    </submittedName>
</protein>
<gene>
    <name evidence="3" type="ORF">V2J94_41535</name>
</gene>
<name>A0ABU7QC95_9ACTN</name>
<evidence type="ECO:0000256" key="2">
    <source>
        <dbReference type="SAM" id="MobiDB-lite"/>
    </source>
</evidence>